<accession>A0A812UEK4</accession>
<dbReference type="AlphaFoldDB" id="A0A812UEK4"/>
<gene>
    <name evidence="1" type="ORF">SNAT2548_LOCUS31819</name>
</gene>
<organism evidence="1 2">
    <name type="scientific">Symbiodinium natans</name>
    <dbReference type="NCBI Taxonomy" id="878477"/>
    <lineage>
        <taxon>Eukaryota</taxon>
        <taxon>Sar</taxon>
        <taxon>Alveolata</taxon>
        <taxon>Dinophyceae</taxon>
        <taxon>Suessiales</taxon>
        <taxon>Symbiodiniaceae</taxon>
        <taxon>Symbiodinium</taxon>
    </lineage>
</organism>
<reference evidence="1" key="1">
    <citation type="submission" date="2021-02" db="EMBL/GenBank/DDBJ databases">
        <authorList>
            <person name="Dougan E. K."/>
            <person name="Rhodes N."/>
            <person name="Thang M."/>
            <person name="Chan C."/>
        </authorList>
    </citation>
    <scope>NUCLEOTIDE SEQUENCE</scope>
</reference>
<evidence type="ECO:0000313" key="2">
    <source>
        <dbReference type="Proteomes" id="UP000604046"/>
    </source>
</evidence>
<keyword evidence="2" id="KW-1185">Reference proteome</keyword>
<name>A0A812UEK4_9DINO</name>
<protein>
    <submittedName>
        <fullName evidence="1">Uncharacterized protein</fullName>
    </submittedName>
</protein>
<dbReference type="OrthoDB" id="446836at2759"/>
<evidence type="ECO:0000313" key="1">
    <source>
        <dbReference type="EMBL" id="CAE7563064.1"/>
    </source>
</evidence>
<sequence length="254" mass="26844">MALLRVHEAAPLLSKSCAHKGFGRLALATMMRITHTSMEVFTYFENSKACWLHGSKAVARPMSHAFSAERWCDLSKASEDSADFRQILTVAHEAALKAEKEGMGLAEQLVAAATATKAAMAENMKGAEPEILPLVSGQVAADYASRLGKGVRAAVLEAATATLHAAKEQGLSDKEQEKLAAKSAAIAASSEMKDLHLATEKASQEAAWAAQSAIEKLGFDVDRQAIAAVSAASSVTVSQLRRKGKPPVVQVSCI</sequence>
<dbReference type="EMBL" id="CAJNDS010002678">
    <property type="protein sequence ID" value="CAE7563064.1"/>
    <property type="molecule type" value="Genomic_DNA"/>
</dbReference>
<proteinExistence type="predicted"/>
<comment type="caution">
    <text evidence="1">The sequence shown here is derived from an EMBL/GenBank/DDBJ whole genome shotgun (WGS) entry which is preliminary data.</text>
</comment>
<dbReference type="Proteomes" id="UP000604046">
    <property type="component" value="Unassembled WGS sequence"/>
</dbReference>